<comment type="caution">
    <text evidence="1">The sequence shown here is derived from an EMBL/GenBank/DDBJ whole genome shotgun (WGS) entry which is preliminary data.</text>
</comment>
<proteinExistence type="predicted"/>
<sequence>MIDGYLTDMTLDDWARCPEEAVLSSSLGIPQIGVQGLLSFSEDDCTIQRGLKPL</sequence>
<organism evidence="1 2">
    <name type="scientific">Acidovorax delafieldii 2AN</name>
    <dbReference type="NCBI Taxonomy" id="573060"/>
    <lineage>
        <taxon>Bacteria</taxon>
        <taxon>Pseudomonadati</taxon>
        <taxon>Pseudomonadota</taxon>
        <taxon>Betaproteobacteria</taxon>
        <taxon>Burkholderiales</taxon>
        <taxon>Comamonadaceae</taxon>
        <taxon>Acidovorax</taxon>
    </lineage>
</organism>
<dbReference type="AlphaFoldDB" id="C5T5J4"/>
<feature type="non-terminal residue" evidence="1">
    <location>
        <position position="54"/>
    </location>
</feature>
<dbReference type="Proteomes" id="UP000003856">
    <property type="component" value="Unassembled WGS sequence"/>
</dbReference>
<evidence type="ECO:0000313" key="2">
    <source>
        <dbReference type="Proteomes" id="UP000003856"/>
    </source>
</evidence>
<protein>
    <submittedName>
        <fullName evidence="1">Uncharacterized protein</fullName>
    </submittedName>
</protein>
<gene>
    <name evidence="1" type="ORF">AcdelDRAFT_2174</name>
</gene>
<name>C5T5J4_ACIDE</name>
<evidence type="ECO:0000313" key="1">
    <source>
        <dbReference type="EMBL" id="EER60235.1"/>
    </source>
</evidence>
<dbReference type="EMBL" id="ACQT01000066">
    <property type="protein sequence ID" value="EER60235.1"/>
    <property type="molecule type" value="Genomic_DNA"/>
</dbReference>
<dbReference type="PATRIC" id="fig|573060.9.peg.2917"/>
<accession>C5T5J4</accession>
<reference evidence="1 2" key="1">
    <citation type="submission" date="2009-05" db="EMBL/GenBank/DDBJ databases">
        <title>The draft genome of Acidovorax delafieldii 2AN.</title>
        <authorList>
            <consortium name="US DOE Joint Genome Institute (JGI-PGF)"/>
            <person name="Lucas S."/>
            <person name="Copeland A."/>
            <person name="Lapidus A."/>
            <person name="Glavina del Rio T."/>
            <person name="Tice H."/>
            <person name="Bruce D."/>
            <person name="Goodwin L."/>
            <person name="Pitluck S."/>
            <person name="Larimer F."/>
            <person name="Land M.L."/>
            <person name="Hauser L."/>
            <person name="Shelobolina E.S."/>
            <person name="Picardal F."/>
            <person name="Roden E."/>
            <person name="Emerson D."/>
        </authorList>
    </citation>
    <scope>NUCLEOTIDE SEQUENCE [LARGE SCALE GENOMIC DNA]</scope>
    <source>
        <strain evidence="1 2">2AN</strain>
    </source>
</reference>
<keyword evidence="2" id="KW-1185">Reference proteome</keyword>